<protein>
    <submittedName>
        <fullName evidence="2">Uncharacterized protein</fullName>
    </submittedName>
</protein>
<proteinExistence type="predicted"/>
<feature type="transmembrane region" description="Helical" evidence="1">
    <location>
        <begin position="6"/>
        <end position="27"/>
    </location>
</feature>
<reference evidence="2" key="1">
    <citation type="journal article" date="2020" name="Fungal Divers.">
        <title>Resolving the Mortierellaceae phylogeny through synthesis of multi-gene phylogenetics and phylogenomics.</title>
        <authorList>
            <person name="Vandepol N."/>
            <person name="Liber J."/>
            <person name="Desiro A."/>
            <person name="Na H."/>
            <person name="Kennedy M."/>
            <person name="Barry K."/>
            <person name="Grigoriev I.V."/>
            <person name="Miller A.N."/>
            <person name="O'Donnell K."/>
            <person name="Stajich J.E."/>
            <person name="Bonito G."/>
        </authorList>
    </citation>
    <scope>NUCLEOTIDE SEQUENCE</scope>
    <source>
        <strain evidence="2">NRRL 2769</strain>
    </source>
</reference>
<gene>
    <name evidence="2" type="ORF">BGZ80_005397</name>
</gene>
<name>A0A9P6MK78_9FUNG</name>
<feature type="transmembrane region" description="Helical" evidence="1">
    <location>
        <begin position="39"/>
        <end position="60"/>
    </location>
</feature>
<sequence length="142" mass="15231">DGAAKAIIYISCGLQVLIAFLGLLSSITKSVRITKVFSFSWWSLTLIVLGLSIVNIIFVAGSDKTAIENECRDTIVPSEGEAVTDSEVTSCYRTTVIVSAVVLGVQFIVMCLIGWVIKRFLREVEQDAAVAAALKSVDDGEA</sequence>
<feature type="non-terminal residue" evidence="2">
    <location>
        <position position="1"/>
    </location>
</feature>
<evidence type="ECO:0000313" key="3">
    <source>
        <dbReference type="Proteomes" id="UP000703661"/>
    </source>
</evidence>
<dbReference type="Proteomes" id="UP000703661">
    <property type="component" value="Unassembled WGS sequence"/>
</dbReference>
<dbReference type="EMBL" id="JAAAID010002662">
    <property type="protein sequence ID" value="KAG0005768.1"/>
    <property type="molecule type" value="Genomic_DNA"/>
</dbReference>
<feature type="transmembrane region" description="Helical" evidence="1">
    <location>
        <begin position="96"/>
        <end position="117"/>
    </location>
</feature>
<keyword evidence="1" id="KW-0812">Transmembrane</keyword>
<organism evidence="2 3">
    <name type="scientific">Entomortierella chlamydospora</name>
    <dbReference type="NCBI Taxonomy" id="101097"/>
    <lineage>
        <taxon>Eukaryota</taxon>
        <taxon>Fungi</taxon>
        <taxon>Fungi incertae sedis</taxon>
        <taxon>Mucoromycota</taxon>
        <taxon>Mortierellomycotina</taxon>
        <taxon>Mortierellomycetes</taxon>
        <taxon>Mortierellales</taxon>
        <taxon>Mortierellaceae</taxon>
        <taxon>Entomortierella</taxon>
    </lineage>
</organism>
<dbReference type="AlphaFoldDB" id="A0A9P6MK78"/>
<keyword evidence="1" id="KW-1133">Transmembrane helix</keyword>
<keyword evidence="1" id="KW-0472">Membrane</keyword>
<evidence type="ECO:0000256" key="1">
    <source>
        <dbReference type="SAM" id="Phobius"/>
    </source>
</evidence>
<evidence type="ECO:0000313" key="2">
    <source>
        <dbReference type="EMBL" id="KAG0005768.1"/>
    </source>
</evidence>
<keyword evidence="3" id="KW-1185">Reference proteome</keyword>
<accession>A0A9P6MK78</accession>
<comment type="caution">
    <text evidence="2">The sequence shown here is derived from an EMBL/GenBank/DDBJ whole genome shotgun (WGS) entry which is preliminary data.</text>
</comment>